<evidence type="ECO:0000313" key="2">
    <source>
        <dbReference type="EMBL" id="EIW84032.1"/>
    </source>
</evidence>
<accession>A0A5M3MY28</accession>
<protein>
    <submittedName>
        <fullName evidence="2">NAD(P)-binding protein</fullName>
    </submittedName>
</protein>
<dbReference type="OrthoDB" id="10262413at2759"/>
<organism evidence="2 3">
    <name type="scientific">Coniophora puteana (strain RWD-64-598)</name>
    <name type="common">Brown rot fungus</name>
    <dbReference type="NCBI Taxonomy" id="741705"/>
    <lineage>
        <taxon>Eukaryota</taxon>
        <taxon>Fungi</taxon>
        <taxon>Dikarya</taxon>
        <taxon>Basidiomycota</taxon>
        <taxon>Agaricomycotina</taxon>
        <taxon>Agaricomycetes</taxon>
        <taxon>Agaricomycetidae</taxon>
        <taxon>Boletales</taxon>
        <taxon>Coniophorineae</taxon>
        <taxon>Coniophoraceae</taxon>
        <taxon>Coniophora</taxon>
    </lineage>
</organism>
<dbReference type="EMBL" id="JH711575">
    <property type="protein sequence ID" value="EIW84032.1"/>
    <property type="molecule type" value="Genomic_DNA"/>
</dbReference>
<comment type="caution">
    <text evidence="2">The sequence shown here is derived from an EMBL/GenBank/DDBJ whole genome shotgun (WGS) entry which is preliminary data.</text>
</comment>
<dbReference type="InterPro" id="IPR036291">
    <property type="entry name" value="NAD(P)-bd_dom_sf"/>
</dbReference>
<dbReference type="RefSeq" id="XP_007765855.1">
    <property type="nucleotide sequence ID" value="XM_007767665.1"/>
</dbReference>
<sequence length="305" mass="32769">MSVKTQVFVTGATGYIGGSVLQKVLAHPSAATSEFTLLVRSPEKARLLEGYIQAVGVDVRVLLGSHSDSDKLEAQAAQSDVIFAMANADDVGACKAILAGMKKRHAETGNPPVLIHTSGTGYAKTYIILPSTIYGLATGPLVDHKISNDHSVQVPALIKAGVVRKQGGVVNEGLNRWPCVHINDCVDLYLTVLDAILAGKPVGHGREGLYFGENGEYQAYALAKTVAQVLAEVGKGQSREPIPFTAEEYEKAPSLKKFGTNSRCHAKRARSLGWGPIYTYDDLIKSIKPEVEALLTKPIEQWPSY</sequence>
<dbReference type="GO" id="GO:0005737">
    <property type="term" value="C:cytoplasm"/>
    <property type="evidence" value="ECO:0007669"/>
    <property type="project" value="TreeGrafter"/>
</dbReference>
<proteinExistence type="predicted"/>
<name>A0A5M3MY28_CONPW</name>
<dbReference type="InterPro" id="IPR051783">
    <property type="entry name" value="NAD(P)-dependent_oxidoreduct"/>
</dbReference>
<dbReference type="Pfam" id="PF13460">
    <property type="entry name" value="NAD_binding_10"/>
    <property type="match status" value="1"/>
</dbReference>
<evidence type="ECO:0000259" key="1">
    <source>
        <dbReference type="Pfam" id="PF13460"/>
    </source>
</evidence>
<dbReference type="GeneID" id="19201752"/>
<dbReference type="Proteomes" id="UP000053558">
    <property type="component" value="Unassembled WGS sequence"/>
</dbReference>
<feature type="domain" description="NAD(P)-binding" evidence="1">
    <location>
        <begin position="11"/>
        <end position="105"/>
    </location>
</feature>
<reference evidence="3" key="1">
    <citation type="journal article" date="2012" name="Science">
        <title>The Paleozoic origin of enzymatic lignin decomposition reconstructed from 31 fungal genomes.</title>
        <authorList>
            <person name="Floudas D."/>
            <person name="Binder M."/>
            <person name="Riley R."/>
            <person name="Barry K."/>
            <person name="Blanchette R.A."/>
            <person name="Henrissat B."/>
            <person name="Martinez A.T."/>
            <person name="Otillar R."/>
            <person name="Spatafora J.W."/>
            <person name="Yadav J.S."/>
            <person name="Aerts A."/>
            <person name="Benoit I."/>
            <person name="Boyd A."/>
            <person name="Carlson A."/>
            <person name="Copeland A."/>
            <person name="Coutinho P.M."/>
            <person name="de Vries R.P."/>
            <person name="Ferreira P."/>
            <person name="Findley K."/>
            <person name="Foster B."/>
            <person name="Gaskell J."/>
            <person name="Glotzer D."/>
            <person name="Gorecki P."/>
            <person name="Heitman J."/>
            <person name="Hesse C."/>
            <person name="Hori C."/>
            <person name="Igarashi K."/>
            <person name="Jurgens J.A."/>
            <person name="Kallen N."/>
            <person name="Kersten P."/>
            <person name="Kohler A."/>
            <person name="Kuees U."/>
            <person name="Kumar T.K.A."/>
            <person name="Kuo A."/>
            <person name="LaButti K."/>
            <person name="Larrondo L.F."/>
            <person name="Lindquist E."/>
            <person name="Ling A."/>
            <person name="Lombard V."/>
            <person name="Lucas S."/>
            <person name="Lundell T."/>
            <person name="Martin R."/>
            <person name="McLaughlin D.J."/>
            <person name="Morgenstern I."/>
            <person name="Morin E."/>
            <person name="Murat C."/>
            <person name="Nagy L.G."/>
            <person name="Nolan M."/>
            <person name="Ohm R.A."/>
            <person name="Patyshakuliyeva A."/>
            <person name="Rokas A."/>
            <person name="Ruiz-Duenas F.J."/>
            <person name="Sabat G."/>
            <person name="Salamov A."/>
            <person name="Samejima M."/>
            <person name="Schmutz J."/>
            <person name="Slot J.C."/>
            <person name="St John F."/>
            <person name="Stenlid J."/>
            <person name="Sun H."/>
            <person name="Sun S."/>
            <person name="Syed K."/>
            <person name="Tsang A."/>
            <person name="Wiebenga A."/>
            <person name="Young D."/>
            <person name="Pisabarro A."/>
            <person name="Eastwood D.C."/>
            <person name="Martin F."/>
            <person name="Cullen D."/>
            <person name="Grigoriev I.V."/>
            <person name="Hibbett D.S."/>
        </authorList>
    </citation>
    <scope>NUCLEOTIDE SEQUENCE [LARGE SCALE GENOMIC DNA]</scope>
    <source>
        <strain evidence="3">RWD-64-598 SS2</strain>
    </source>
</reference>
<dbReference type="PANTHER" id="PTHR48079:SF6">
    <property type="entry name" value="NAD(P)-BINDING DOMAIN-CONTAINING PROTEIN-RELATED"/>
    <property type="match status" value="1"/>
</dbReference>
<dbReference type="AlphaFoldDB" id="A0A5M3MY28"/>
<dbReference type="KEGG" id="cput:CONPUDRAFT_142500"/>
<dbReference type="SUPFAM" id="SSF51735">
    <property type="entry name" value="NAD(P)-binding Rossmann-fold domains"/>
    <property type="match status" value="1"/>
</dbReference>
<dbReference type="InterPro" id="IPR016040">
    <property type="entry name" value="NAD(P)-bd_dom"/>
</dbReference>
<dbReference type="GO" id="GO:0004029">
    <property type="term" value="F:aldehyde dehydrogenase (NAD+) activity"/>
    <property type="evidence" value="ECO:0007669"/>
    <property type="project" value="TreeGrafter"/>
</dbReference>
<evidence type="ECO:0000313" key="3">
    <source>
        <dbReference type="Proteomes" id="UP000053558"/>
    </source>
</evidence>
<dbReference type="PANTHER" id="PTHR48079">
    <property type="entry name" value="PROTEIN YEEZ"/>
    <property type="match status" value="1"/>
</dbReference>
<gene>
    <name evidence="2" type="ORF">CONPUDRAFT_142500</name>
</gene>
<dbReference type="OMA" id="NKHGLQR"/>
<dbReference type="Gene3D" id="3.40.50.720">
    <property type="entry name" value="NAD(P)-binding Rossmann-like Domain"/>
    <property type="match status" value="2"/>
</dbReference>
<keyword evidence="3" id="KW-1185">Reference proteome</keyword>